<comment type="similarity">
    <text evidence="1">In the C-terminal section; belongs to the class-I pyridoxal-phosphate-dependent aminotransferase family.</text>
</comment>
<dbReference type="Gene3D" id="3.90.1150.10">
    <property type="entry name" value="Aspartate Aminotransferase, domain 1"/>
    <property type="match status" value="1"/>
</dbReference>
<sequence length="469" mass="51017">MDPLRWSTLLHGWNLEPGVRYRQLAQALQRAIQDGRLAGQERLPAERELASLLGISRSTVVTGYDLLALEGWLERRQGSGTRVTAAAPRAHPVLTLRTPVQAATAPPGELDLTIAVPSLTEAHRRRLQAALGSAFEESRYHPLGLPALRVCLADHYTRQGVPTRPEQIIITSGAQQAIALIAQTFLNAGDRALLETPTYFGAIDVFRAAGAELQGLPVGPDGVAPHALEAGLQGQPRLVFLTPTFQNPTGTVMPASVRREVAALLDRAGVPTIEDETLSELDLDRPAPPPVASHTPEGPVISVGSLSKLFWAGLRVGWLRSPERYLAPLSQAKTLSDFGTSLPAQAIALDLLRQLPALREERRALVRPARDTLVTLLREQLPDWAFLVPEGGQFLWVELPTDSATRFTLTARRAGIRLFPGASMGVTPLPDRSLRLPFTLPPEHLPEAVGRLRRAWAWHLAEDRAGPLA</sequence>
<dbReference type="Gene3D" id="1.10.10.10">
    <property type="entry name" value="Winged helix-like DNA-binding domain superfamily/Winged helix DNA-binding domain"/>
    <property type="match status" value="1"/>
</dbReference>
<dbReference type="InterPro" id="IPR015424">
    <property type="entry name" value="PyrdxlP-dep_Trfase"/>
</dbReference>
<dbReference type="AlphaFoldDB" id="A0AAU7U8Z9"/>
<dbReference type="Pfam" id="PF00155">
    <property type="entry name" value="Aminotran_1_2"/>
    <property type="match status" value="1"/>
</dbReference>
<evidence type="ECO:0000313" key="8">
    <source>
        <dbReference type="EMBL" id="XBV84845.1"/>
    </source>
</evidence>
<dbReference type="GO" id="GO:0008483">
    <property type="term" value="F:transaminase activity"/>
    <property type="evidence" value="ECO:0007669"/>
    <property type="project" value="UniProtKB-KW"/>
</dbReference>
<dbReference type="PROSITE" id="PS50949">
    <property type="entry name" value="HTH_GNTR"/>
    <property type="match status" value="1"/>
</dbReference>
<evidence type="ECO:0000256" key="2">
    <source>
        <dbReference type="ARBA" id="ARBA00022898"/>
    </source>
</evidence>
<dbReference type="Pfam" id="PF00392">
    <property type="entry name" value="GntR"/>
    <property type="match status" value="1"/>
</dbReference>
<feature type="region of interest" description="Disordered" evidence="6">
    <location>
        <begin position="276"/>
        <end position="298"/>
    </location>
</feature>
<dbReference type="InterPro" id="IPR051446">
    <property type="entry name" value="HTH_trans_reg/aminotransferase"/>
</dbReference>
<evidence type="ECO:0000256" key="3">
    <source>
        <dbReference type="ARBA" id="ARBA00023015"/>
    </source>
</evidence>
<keyword evidence="5" id="KW-0804">Transcription</keyword>
<protein>
    <submittedName>
        <fullName evidence="8">PLP-dependent aminotransferase family protein</fullName>
    </submittedName>
</protein>
<dbReference type="InterPro" id="IPR004839">
    <property type="entry name" value="Aminotransferase_I/II_large"/>
</dbReference>
<evidence type="ECO:0000256" key="5">
    <source>
        <dbReference type="ARBA" id="ARBA00023163"/>
    </source>
</evidence>
<dbReference type="GO" id="GO:0030170">
    <property type="term" value="F:pyridoxal phosphate binding"/>
    <property type="evidence" value="ECO:0007669"/>
    <property type="project" value="InterPro"/>
</dbReference>
<dbReference type="InterPro" id="IPR000524">
    <property type="entry name" value="Tscrpt_reg_HTH_GntR"/>
</dbReference>
<gene>
    <name evidence="8" type="ORF">ABOD76_15555</name>
</gene>
<dbReference type="CDD" id="cd00609">
    <property type="entry name" value="AAT_like"/>
    <property type="match status" value="1"/>
</dbReference>
<dbReference type="InterPro" id="IPR036390">
    <property type="entry name" value="WH_DNA-bd_sf"/>
</dbReference>
<dbReference type="InterPro" id="IPR015421">
    <property type="entry name" value="PyrdxlP-dep_Trfase_major"/>
</dbReference>
<dbReference type="SUPFAM" id="SSF46785">
    <property type="entry name" value="Winged helix' DNA-binding domain"/>
    <property type="match status" value="1"/>
</dbReference>
<dbReference type="InterPro" id="IPR036388">
    <property type="entry name" value="WH-like_DNA-bd_sf"/>
</dbReference>
<evidence type="ECO:0000256" key="6">
    <source>
        <dbReference type="SAM" id="MobiDB-lite"/>
    </source>
</evidence>
<name>A0AAU7U8Z9_9DEIO</name>
<dbReference type="EMBL" id="CP158299">
    <property type="protein sequence ID" value="XBV84845.1"/>
    <property type="molecule type" value="Genomic_DNA"/>
</dbReference>
<keyword evidence="2" id="KW-0663">Pyridoxal phosphate</keyword>
<keyword evidence="8" id="KW-0808">Transferase</keyword>
<dbReference type="GO" id="GO:0003700">
    <property type="term" value="F:DNA-binding transcription factor activity"/>
    <property type="evidence" value="ECO:0007669"/>
    <property type="project" value="InterPro"/>
</dbReference>
<dbReference type="GO" id="GO:0003677">
    <property type="term" value="F:DNA binding"/>
    <property type="evidence" value="ECO:0007669"/>
    <property type="project" value="UniProtKB-KW"/>
</dbReference>
<dbReference type="Gene3D" id="3.40.640.10">
    <property type="entry name" value="Type I PLP-dependent aspartate aminotransferase-like (Major domain)"/>
    <property type="match status" value="1"/>
</dbReference>
<evidence type="ECO:0000256" key="1">
    <source>
        <dbReference type="ARBA" id="ARBA00005384"/>
    </source>
</evidence>
<dbReference type="InterPro" id="IPR015422">
    <property type="entry name" value="PyrdxlP-dep_Trfase_small"/>
</dbReference>
<keyword evidence="4" id="KW-0238">DNA-binding</keyword>
<accession>A0AAU7U8Z9</accession>
<dbReference type="PANTHER" id="PTHR46577:SF1">
    <property type="entry name" value="HTH-TYPE TRANSCRIPTIONAL REGULATORY PROTEIN GABR"/>
    <property type="match status" value="1"/>
</dbReference>
<evidence type="ECO:0000256" key="4">
    <source>
        <dbReference type="ARBA" id="ARBA00023125"/>
    </source>
</evidence>
<reference evidence="8" key="1">
    <citation type="submission" date="2024-06" db="EMBL/GenBank/DDBJ databases">
        <title>Draft Genome Sequence of Deinococcus sonorensis Type Strain KR-87, a Biofilm Producing Representative of the Genus Deinococcus.</title>
        <authorList>
            <person name="Boren L.S."/>
            <person name="Grosso R.A."/>
            <person name="Hugenberg-Cox A.N."/>
            <person name="Hill J.T.E."/>
            <person name="Albert C.M."/>
            <person name="Tuohy J.M."/>
        </authorList>
    </citation>
    <scope>NUCLEOTIDE SEQUENCE</scope>
    <source>
        <strain evidence="8">KR-87</strain>
    </source>
</reference>
<keyword evidence="3" id="KW-0805">Transcription regulation</keyword>
<dbReference type="RefSeq" id="WP_350242882.1">
    <property type="nucleotide sequence ID" value="NZ_CP158299.1"/>
</dbReference>
<keyword evidence="8" id="KW-0032">Aminotransferase</keyword>
<dbReference type="SMART" id="SM00345">
    <property type="entry name" value="HTH_GNTR"/>
    <property type="match status" value="1"/>
</dbReference>
<feature type="domain" description="HTH gntR-type" evidence="7">
    <location>
        <begin position="18"/>
        <end position="86"/>
    </location>
</feature>
<dbReference type="CDD" id="cd07377">
    <property type="entry name" value="WHTH_GntR"/>
    <property type="match status" value="1"/>
</dbReference>
<evidence type="ECO:0000259" key="7">
    <source>
        <dbReference type="PROSITE" id="PS50949"/>
    </source>
</evidence>
<organism evidence="8">
    <name type="scientific">Deinococcus sonorensis KR-87</name>
    <dbReference type="NCBI Taxonomy" id="694439"/>
    <lineage>
        <taxon>Bacteria</taxon>
        <taxon>Thermotogati</taxon>
        <taxon>Deinococcota</taxon>
        <taxon>Deinococci</taxon>
        <taxon>Deinococcales</taxon>
        <taxon>Deinococcaceae</taxon>
        <taxon>Deinococcus</taxon>
    </lineage>
</organism>
<dbReference type="KEGG" id="dsc:ABOD76_15555"/>
<dbReference type="PANTHER" id="PTHR46577">
    <property type="entry name" value="HTH-TYPE TRANSCRIPTIONAL REGULATORY PROTEIN GABR"/>
    <property type="match status" value="1"/>
</dbReference>
<dbReference type="SUPFAM" id="SSF53383">
    <property type="entry name" value="PLP-dependent transferases"/>
    <property type="match status" value="1"/>
</dbReference>
<proteinExistence type="inferred from homology"/>
<dbReference type="PRINTS" id="PR00035">
    <property type="entry name" value="HTHGNTR"/>
</dbReference>